<dbReference type="GO" id="GO:0043625">
    <property type="term" value="C:delta DNA polymerase complex"/>
    <property type="evidence" value="ECO:0007669"/>
    <property type="project" value="TreeGrafter"/>
</dbReference>
<comment type="caution">
    <text evidence="2">The sequence shown here is derived from an EMBL/GenBank/DDBJ whole genome shotgun (WGS) entry which is preliminary data.</text>
</comment>
<sequence length="206" mass="23099">MAPQAKRSRSSTTHNKPPVKQVRLTDSFRQKKKPANLQSVIDKKLQPESSQSTTDVISVTASPSDAAEEPAREIDIEGEVESQELSVASEEDVEEEAEKQVVPAEPEIEEPLDYNDPQYVAYFETTQKVNIASPIHQQGVSTVVRILKNFDLTAAYGPTVGMTRLQRWQRAEKLGLKPPEVVYKILTSKEGKSIDELREGYLYDQI</sequence>
<evidence type="ECO:0000313" key="3">
    <source>
        <dbReference type="Proteomes" id="UP001217417"/>
    </source>
</evidence>
<proteinExistence type="predicted"/>
<dbReference type="Pfam" id="PF04081">
    <property type="entry name" value="DNA_pol_delta_4"/>
    <property type="match status" value="1"/>
</dbReference>
<name>A0AAD7QWE6_9ASCO</name>
<protein>
    <submittedName>
        <fullName evidence="2">DNA polymerase delta, subunit 4-domain-containing protein</fullName>
    </submittedName>
</protein>
<dbReference type="GO" id="GO:0003887">
    <property type="term" value="F:DNA-directed DNA polymerase activity"/>
    <property type="evidence" value="ECO:0007669"/>
    <property type="project" value="TreeGrafter"/>
</dbReference>
<evidence type="ECO:0000256" key="1">
    <source>
        <dbReference type="SAM" id="MobiDB-lite"/>
    </source>
</evidence>
<evidence type="ECO:0000313" key="2">
    <source>
        <dbReference type="EMBL" id="KAJ8102141.1"/>
    </source>
</evidence>
<feature type="region of interest" description="Disordered" evidence="1">
    <location>
        <begin position="1"/>
        <end position="73"/>
    </location>
</feature>
<accession>A0AAD7QWE6</accession>
<reference evidence="2" key="1">
    <citation type="submission" date="2023-03" db="EMBL/GenBank/DDBJ databases">
        <title>Near-Complete genome sequence of Lipomyces tetrasporous NRRL Y-64009, an oleaginous yeast capable of growing on lignocellulosic hydrolysates.</title>
        <authorList>
            <consortium name="Lawrence Berkeley National Laboratory"/>
            <person name="Jagtap S.S."/>
            <person name="Liu J.-J."/>
            <person name="Walukiewicz H.E."/>
            <person name="Pangilinan J."/>
            <person name="Lipzen A."/>
            <person name="Ahrendt S."/>
            <person name="Koriabine M."/>
            <person name="Cobaugh K."/>
            <person name="Salamov A."/>
            <person name="Yoshinaga Y."/>
            <person name="Ng V."/>
            <person name="Daum C."/>
            <person name="Grigoriev I.V."/>
            <person name="Slininger P.J."/>
            <person name="Dien B.S."/>
            <person name="Jin Y.-S."/>
            <person name="Rao C.V."/>
        </authorList>
    </citation>
    <scope>NUCLEOTIDE SEQUENCE</scope>
    <source>
        <strain evidence="2">NRRL Y-64009</strain>
    </source>
</reference>
<organism evidence="2 3">
    <name type="scientific">Lipomyces tetrasporus</name>
    <dbReference type="NCBI Taxonomy" id="54092"/>
    <lineage>
        <taxon>Eukaryota</taxon>
        <taxon>Fungi</taxon>
        <taxon>Dikarya</taxon>
        <taxon>Ascomycota</taxon>
        <taxon>Saccharomycotina</taxon>
        <taxon>Lipomycetes</taxon>
        <taxon>Lipomycetales</taxon>
        <taxon>Lipomycetaceae</taxon>
        <taxon>Lipomyces</taxon>
    </lineage>
</organism>
<feature type="compositionally biased region" description="Polar residues" evidence="1">
    <location>
        <begin position="47"/>
        <end position="63"/>
    </location>
</feature>
<keyword evidence="3" id="KW-1185">Reference proteome</keyword>
<dbReference type="GO" id="GO:0006261">
    <property type="term" value="P:DNA-templated DNA replication"/>
    <property type="evidence" value="ECO:0007669"/>
    <property type="project" value="TreeGrafter"/>
</dbReference>
<dbReference type="PANTHER" id="PTHR14303:SF0">
    <property type="entry name" value="DNA POLYMERASE DELTA SUBUNIT 4"/>
    <property type="match status" value="1"/>
</dbReference>
<dbReference type="Proteomes" id="UP001217417">
    <property type="component" value="Unassembled WGS sequence"/>
</dbReference>
<dbReference type="RefSeq" id="XP_056045591.1">
    <property type="nucleotide sequence ID" value="XM_056187092.1"/>
</dbReference>
<dbReference type="GeneID" id="80882258"/>
<dbReference type="InterPro" id="IPR007218">
    <property type="entry name" value="DNA_pol_delta_4"/>
</dbReference>
<dbReference type="AlphaFoldDB" id="A0AAD7QWE6"/>
<dbReference type="PANTHER" id="PTHR14303">
    <property type="entry name" value="DNA POLYMERASE DELTA SUBUNIT 4"/>
    <property type="match status" value="1"/>
</dbReference>
<gene>
    <name evidence="2" type="ORF">POJ06DRAFT_248895</name>
</gene>
<dbReference type="GO" id="GO:0000731">
    <property type="term" value="P:DNA synthesis involved in DNA repair"/>
    <property type="evidence" value="ECO:0007669"/>
    <property type="project" value="InterPro"/>
</dbReference>
<dbReference type="EMBL" id="JARPMG010000003">
    <property type="protein sequence ID" value="KAJ8102141.1"/>
    <property type="molecule type" value="Genomic_DNA"/>
</dbReference>